<reference evidence="3 4" key="1">
    <citation type="submission" date="2019-04" db="EMBL/GenBank/DDBJ databases">
        <title>Chromosome genome assembly for Takifugu flavidus.</title>
        <authorList>
            <person name="Xiao S."/>
        </authorList>
    </citation>
    <scope>NUCLEOTIDE SEQUENCE [LARGE SCALE GENOMIC DNA]</scope>
    <source>
        <strain evidence="3">HTHZ2018</strain>
        <tissue evidence="3">Muscle</tissue>
    </source>
</reference>
<protein>
    <submittedName>
        <fullName evidence="3">Uncharacterized protein</fullName>
    </submittedName>
</protein>
<evidence type="ECO:0000256" key="2">
    <source>
        <dbReference type="SAM" id="SignalP"/>
    </source>
</evidence>
<comment type="caution">
    <text evidence="3">The sequence shown here is derived from an EMBL/GenBank/DDBJ whole genome shotgun (WGS) entry which is preliminary data.</text>
</comment>
<feature type="signal peptide" evidence="2">
    <location>
        <begin position="1"/>
        <end position="25"/>
    </location>
</feature>
<name>A0A5C6NR52_9TELE</name>
<dbReference type="Proteomes" id="UP000324091">
    <property type="component" value="Chromosome 18"/>
</dbReference>
<keyword evidence="2" id="KW-0732">Signal</keyword>
<dbReference type="AlphaFoldDB" id="A0A5C6NR52"/>
<feature type="region of interest" description="Disordered" evidence="1">
    <location>
        <begin position="106"/>
        <end position="129"/>
    </location>
</feature>
<dbReference type="EMBL" id="RHFK02000010">
    <property type="protein sequence ID" value="TWW69894.1"/>
    <property type="molecule type" value="Genomic_DNA"/>
</dbReference>
<accession>A0A5C6NR52</accession>
<gene>
    <name evidence="3" type="ORF">D4764_18G0007000</name>
</gene>
<organism evidence="3 4">
    <name type="scientific">Takifugu flavidus</name>
    <name type="common">sansaifugu</name>
    <dbReference type="NCBI Taxonomy" id="433684"/>
    <lineage>
        <taxon>Eukaryota</taxon>
        <taxon>Metazoa</taxon>
        <taxon>Chordata</taxon>
        <taxon>Craniata</taxon>
        <taxon>Vertebrata</taxon>
        <taxon>Euteleostomi</taxon>
        <taxon>Actinopterygii</taxon>
        <taxon>Neopterygii</taxon>
        <taxon>Teleostei</taxon>
        <taxon>Neoteleostei</taxon>
        <taxon>Acanthomorphata</taxon>
        <taxon>Eupercaria</taxon>
        <taxon>Tetraodontiformes</taxon>
        <taxon>Tetradontoidea</taxon>
        <taxon>Tetraodontidae</taxon>
        <taxon>Takifugu</taxon>
    </lineage>
</organism>
<evidence type="ECO:0000313" key="4">
    <source>
        <dbReference type="Proteomes" id="UP000324091"/>
    </source>
</evidence>
<feature type="non-terminal residue" evidence="3">
    <location>
        <position position="1"/>
    </location>
</feature>
<keyword evidence="4" id="KW-1185">Reference proteome</keyword>
<evidence type="ECO:0000256" key="1">
    <source>
        <dbReference type="SAM" id="MobiDB-lite"/>
    </source>
</evidence>
<feature type="chain" id="PRO_5022964106" evidence="2">
    <location>
        <begin position="26"/>
        <end position="145"/>
    </location>
</feature>
<proteinExistence type="predicted"/>
<evidence type="ECO:0000313" key="3">
    <source>
        <dbReference type="EMBL" id="TWW69894.1"/>
    </source>
</evidence>
<sequence length="145" mass="15846">CILLFSSPLWCLCVNTHCLLQRVLTGAPDLAATDPPPPHTHTHHVHFIPHQMQVQIRGSDTRVTPAGLKPYVSLPSTCMQVLTFPVCSHSLLQWADLSLQDIGLQQEPGTDDGLYGEGHTGSNHRGSLSGLVQEGKVDLLQQKQK</sequence>